<protein>
    <submittedName>
        <fullName evidence="4">AAC(3) family N-acetyltransferase</fullName>
    </submittedName>
</protein>
<dbReference type="InterPro" id="IPR003679">
    <property type="entry name" value="Amioglycoside_AcTrfase"/>
</dbReference>
<evidence type="ECO:0000256" key="3">
    <source>
        <dbReference type="ARBA" id="ARBA00023315"/>
    </source>
</evidence>
<dbReference type="AlphaFoldDB" id="A0A9X1PUZ4"/>
<dbReference type="RefSeq" id="WP_234761333.1">
    <property type="nucleotide sequence ID" value="NZ_JAKEIP010000011.1"/>
</dbReference>
<dbReference type="SUPFAM" id="SSF110710">
    <property type="entry name" value="TTHA0583/YokD-like"/>
    <property type="match status" value="1"/>
</dbReference>
<proteinExistence type="inferred from homology"/>
<evidence type="ECO:0000256" key="2">
    <source>
        <dbReference type="ARBA" id="ARBA00022679"/>
    </source>
</evidence>
<evidence type="ECO:0000256" key="1">
    <source>
        <dbReference type="ARBA" id="ARBA00006383"/>
    </source>
</evidence>
<gene>
    <name evidence="4" type="ORF">L0P92_05350</name>
</gene>
<comment type="caution">
    <text evidence="4">The sequence shown here is derived from an EMBL/GenBank/DDBJ whole genome shotgun (WGS) entry which is preliminary data.</text>
</comment>
<accession>A0A9X1PUZ4</accession>
<dbReference type="Pfam" id="PF02522">
    <property type="entry name" value="Antibiotic_NAT"/>
    <property type="match status" value="1"/>
</dbReference>
<sequence length="275" mass="29752">MTPDRPTLAGLGIRAEGVLLVHASLRRTGLPADTVVELLLDALGPKGTLVVPTFTAGNSDTSPAYRSRTRGMTARQRAAYRDALAPFDPLRTPSQGMGRLAEAVRGRADAVRSTHPQTSFAAVGVRAAELMADHDDNCHLGERSPLGRLYAAEAHVLLLGVGYEVCTSFHLAEYRTDDAPTRQYGCAVLREGERHWFTYEDVALYDGDFADLGAAFEAQDVERAAPLIRHGRLGHAVARLLPVRAAVDFATGWLPGRRPSRPATRQSQIAPVSLH</sequence>
<dbReference type="Proteomes" id="UP001139384">
    <property type="component" value="Unassembled WGS sequence"/>
</dbReference>
<evidence type="ECO:0000313" key="5">
    <source>
        <dbReference type="Proteomes" id="UP001139384"/>
    </source>
</evidence>
<reference evidence="4" key="1">
    <citation type="submission" date="2022-01" db="EMBL/GenBank/DDBJ databases">
        <title>Draft Genome Sequences of Seven Type Strains of the Genus Streptomyces.</title>
        <authorList>
            <person name="Aziz S."/>
            <person name="Coretto E."/>
            <person name="Chronakova A."/>
            <person name="Sproer C."/>
            <person name="Huber K."/>
            <person name="Nouioui I."/>
            <person name="Gross H."/>
        </authorList>
    </citation>
    <scope>NUCLEOTIDE SEQUENCE</scope>
    <source>
        <strain evidence="4">DSM 103493</strain>
    </source>
</reference>
<keyword evidence="5" id="KW-1185">Reference proteome</keyword>
<name>A0A9X1PUZ4_STRM4</name>
<dbReference type="InterPro" id="IPR028345">
    <property type="entry name" value="Antibiotic_NAT-like"/>
</dbReference>
<organism evidence="4 5">
    <name type="scientific">Streptomyces muensis</name>
    <dbReference type="NCBI Taxonomy" id="1077944"/>
    <lineage>
        <taxon>Bacteria</taxon>
        <taxon>Bacillati</taxon>
        <taxon>Actinomycetota</taxon>
        <taxon>Actinomycetes</taxon>
        <taxon>Kitasatosporales</taxon>
        <taxon>Streptomycetaceae</taxon>
        <taxon>Streptomyces</taxon>
    </lineage>
</organism>
<dbReference type="GO" id="GO:0046677">
    <property type="term" value="P:response to antibiotic"/>
    <property type="evidence" value="ECO:0007669"/>
    <property type="project" value="InterPro"/>
</dbReference>
<comment type="similarity">
    <text evidence="1">Belongs to the antibiotic N-acetyltransferase family.</text>
</comment>
<dbReference type="EMBL" id="JAKEIP010000011">
    <property type="protein sequence ID" value="MCF1593000.1"/>
    <property type="molecule type" value="Genomic_DNA"/>
</dbReference>
<evidence type="ECO:0000313" key="4">
    <source>
        <dbReference type="EMBL" id="MCF1593000.1"/>
    </source>
</evidence>
<dbReference type="PANTHER" id="PTHR11104:SF0">
    <property type="entry name" value="SPBETA PROPHAGE-DERIVED AMINOGLYCOSIDE N(3')-ACETYLTRANSFERASE-LIKE PROTEIN YOKD"/>
    <property type="match status" value="1"/>
</dbReference>
<keyword evidence="2" id="KW-0808">Transferase</keyword>
<dbReference type="PANTHER" id="PTHR11104">
    <property type="entry name" value="AMINOGLYCOSIDE N3-ACETYLTRANSFERASE"/>
    <property type="match status" value="1"/>
</dbReference>
<keyword evidence="3" id="KW-0012">Acyltransferase</keyword>
<dbReference type="GO" id="GO:0008080">
    <property type="term" value="F:N-acetyltransferase activity"/>
    <property type="evidence" value="ECO:0007669"/>
    <property type="project" value="InterPro"/>
</dbReference>